<proteinExistence type="evidence at transcript level"/>
<accession>V5HQ33</accession>
<evidence type="ECO:0000256" key="1">
    <source>
        <dbReference type="SAM" id="Coils"/>
    </source>
</evidence>
<feature type="compositionally biased region" description="Basic and acidic residues" evidence="2">
    <location>
        <begin position="264"/>
        <end position="273"/>
    </location>
</feature>
<feature type="compositionally biased region" description="Polar residues" evidence="2">
    <location>
        <begin position="157"/>
        <end position="166"/>
    </location>
</feature>
<feature type="region of interest" description="Disordered" evidence="2">
    <location>
        <begin position="243"/>
        <end position="273"/>
    </location>
</feature>
<feature type="region of interest" description="Disordered" evidence="2">
    <location>
        <begin position="129"/>
        <end position="204"/>
    </location>
</feature>
<name>V5HQ33_IXORI</name>
<keyword evidence="1" id="KW-0175">Coiled coil</keyword>
<dbReference type="AlphaFoldDB" id="V5HQ33"/>
<organism evidence="3">
    <name type="scientific">Ixodes ricinus</name>
    <name type="common">Common tick</name>
    <name type="synonym">Acarus ricinus</name>
    <dbReference type="NCBI Taxonomy" id="34613"/>
    <lineage>
        <taxon>Eukaryota</taxon>
        <taxon>Metazoa</taxon>
        <taxon>Ecdysozoa</taxon>
        <taxon>Arthropoda</taxon>
        <taxon>Chelicerata</taxon>
        <taxon>Arachnida</taxon>
        <taxon>Acari</taxon>
        <taxon>Parasitiformes</taxon>
        <taxon>Ixodida</taxon>
        <taxon>Ixodoidea</taxon>
        <taxon>Ixodidae</taxon>
        <taxon>Ixodinae</taxon>
        <taxon>Ixodes</taxon>
    </lineage>
</organism>
<feature type="coiled-coil region" evidence="1">
    <location>
        <begin position="7"/>
        <end position="59"/>
    </location>
</feature>
<evidence type="ECO:0000256" key="2">
    <source>
        <dbReference type="SAM" id="MobiDB-lite"/>
    </source>
</evidence>
<sequence length="293" mass="33097">MEAESCFVALKETAVRLDLEIDNARNRLRNPRFNSSLELAEFMEKIQVLEEDLLAKKTRVENITQLQAAAYNHHRKEFEDLQLGLKEAILKMQSHGIAELEHILPAADCVFEQHEIPLLQRFGDMALDSESPGSREPTVQKLDFCPSWRGSKEKKPSQQAKPSSLPSILKQVMRNSDGLDRGPNETYIRGRSSRMGHRLTDDDSDDSLVQLHSNRTKHRQAVEAFAVHKVGGTTPELKVSPKWVTTQKEAEATTPRPGRFPCKTSERDSKGSRIDSCSHGKVWCPNSRTDCVL</sequence>
<reference evidence="3" key="1">
    <citation type="journal article" date="2015" name="Sci. Rep.">
        <title>Tissue- and time-dependent transcription in Ixodes ricinus salivary glands and midguts when blood feeding on the vertebrate host.</title>
        <authorList>
            <person name="Kotsyfakis M."/>
            <person name="Schwarz A."/>
            <person name="Erhart J."/>
            <person name="Ribeiro J.M."/>
        </authorList>
    </citation>
    <scope>NUCLEOTIDE SEQUENCE</scope>
    <source>
        <tissue evidence="3">Salivary gland and midgut</tissue>
    </source>
</reference>
<protein>
    <submittedName>
        <fullName evidence="3">Uncharacterized protein</fullName>
    </submittedName>
</protein>
<dbReference type="EMBL" id="GANP01004294">
    <property type="protein sequence ID" value="JAB80174.1"/>
    <property type="molecule type" value="mRNA"/>
</dbReference>
<evidence type="ECO:0000313" key="3">
    <source>
        <dbReference type="EMBL" id="JAB80174.1"/>
    </source>
</evidence>